<comment type="caution">
    <text evidence="2">The sequence shown here is derived from an EMBL/GenBank/DDBJ whole genome shotgun (WGS) entry which is preliminary data.</text>
</comment>
<evidence type="ECO:0000313" key="3">
    <source>
        <dbReference type="Proteomes" id="UP000037822"/>
    </source>
</evidence>
<evidence type="ECO:0008006" key="4">
    <source>
        <dbReference type="Google" id="ProtNLM"/>
    </source>
</evidence>
<dbReference type="OrthoDB" id="9814952at2"/>
<name>A0A0N1N492_9HYPH</name>
<dbReference type="Pfam" id="PF05016">
    <property type="entry name" value="ParE_toxin"/>
    <property type="match status" value="1"/>
</dbReference>
<dbReference type="Proteomes" id="UP000037822">
    <property type="component" value="Unassembled WGS sequence"/>
</dbReference>
<dbReference type="PATRIC" id="fig|1526658.3.peg.3193"/>
<keyword evidence="3" id="KW-1185">Reference proteome</keyword>
<accession>A0A0N1N492</accession>
<reference evidence="2 3" key="1">
    <citation type="submission" date="2015-07" db="EMBL/GenBank/DDBJ databases">
        <title>Whole genome sequencing of Bosea vaviloviae isolated from cave pool.</title>
        <authorList>
            <person name="Tan N.E.H."/>
            <person name="Lee Y.P."/>
            <person name="Gan H.M."/>
            <person name="Barton H."/>
            <person name="Savka M.A."/>
        </authorList>
    </citation>
    <scope>NUCLEOTIDE SEQUENCE [LARGE SCALE GENOMIC DNA]</scope>
    <source>
        <strain evidence="2 3">SD260</strain>
    </source>
</reference>
<dbReference type="Gene3D" id="3.30.2310.20">
    <property type="entry name" value="RelE-like"/>
    <property type="match status" value="1"/>
</dbReference>
<gene>
    <name evidence="2" type="ORF">AE618_04275</name>
</gene>
<evidence type="ECO:0000256" key="1">
    <source>
        <dbReference type="ARBA" id="ARBA00022649"/>
    </source>
</evidence>
<protein>
    <recommendedName>
        <fullName evidence="4">Plasmid stabilization protein</fullName>
    </recommendedName>
</protein>
<dbReference type="AlphaFoldDB" id="A0A0N1N492"/>
<dbReference type="InterPro" id="IPR035093">
    <property type="entry name" value="RelE/ParE_toxin_dom_sf"/>
</dbReference>
<organism evidence="2 3">
    <name type="scientific">Bosea vaviloviae</name>
    <dbReference type="NCBI Taxonomy" id="1526658"/>
    <lineage>
        <taxon>Bacteria</taxon>
        <taxon>Pseudomonadati</taxon>
        <taxon>Pseudomonadota</taxon>
        <taxon>Alphaproteobacteria</taxon>
        <taxon>Hyphomicrobiales</taxon>
        <taxon>Boseaceae</taxon>
        <taxon>Bosea</taxon>
    </lineage>
</organism>
<dbReference type="InterPro" id="IPR007712">
    <property type="entry name" value="RelE/ParE_toxin"/>
</dbReference>
<dbReference type="EMBL" id="LGSZ01000022">
    <property type="protein sequence ID" value="KPH82142.1"/>
    <property type="molecule type" value="Genomic_DNA"/>
</dbReference>
<evidence type="ECO:0000313" key="2">
    <source>
        <dbReference type="EMBL" id="KPH82142.1"/>
    </source>
</evidence>
<sequence>MPPGFEITLRPAAREDLREIYDWIAERGSAHTAIGYIRRIQRSYRSLAFFPERGTRRDDLYPGLRTFEVERRVTIAFRIDAQQIVIMRILYGGRDLKGAFDQGTF</sequence>
<dbReference type="RefSeq" id="WP_054207801.1">
    <property type="nucleotide sequence ID" value="NZ_LGSZ01000022.1"/>
</dbReference>
<keyword evidence="1" id="KW-1277">Toxin-antitoxin system</keyword>
<proteinExistence type="predicted"/>